<feature type="transmembrane region" description="Helical" evidence="6">
    <location>
        <begin position="341"/>
        <end position="359"/>
    </location>
</feature>
<organism evidence="8 9">
    <name type="scientific">Euphydryas editha</name>
    <name type="common">Edith's checkerspot</name>
    <dbReference type="NCBI Taxonomy" id="104508"/>
    <lineage>
        <taxon>Eukaryota</taxon>
        <taxon>Metazoa</taxon>
        <taxon>Ecdysozoa</taxon>
        <taxon>Arthropoda</taxon>
        <taxon>Hexapoda</taxon>
        <taxon>Insecta</taxon>
        <taxon>Pterygota</taxon>
        <taxon>Neoptera</taxon>
        <taxon>Endopterygota</taxon>
        <taxon>Lepidoptera</taxon>
        <taxon>Glossata</taxon>
        <taxon>Ditrysia</taxon>
        <taxon>Papilionoidea</taxon>
        <taxon>Nymphalidae</taxon>
        <taxon>Nymphalinae</taxon>
        <taxon>Euphydryas</taxon>
    </lineage>
</organism>
<evidence type="ECO:0000313" key="9">
    <source>
        <dbReference type="Proteomes" id="UP001153954"/>
    </source>
</evidence>
<feature type="transmembrane region" description="Helical" evidence="6">
    <location>
        <begin position="146"/>
        <end position="168"/>
    </location>
</feature>
<feature type="transmembrane region" description="Helical" evidence="6">
    <location>
        <begin position="61"/>
        <end position="80"/>
    </location>
</feature>
<keyword evidence="4 6" id="KW-1133">Transmembrane helix</keyword>
<feature type="transmembrane region" description="Helical" evidence="6">
    <location>
        <begin position="449"/>
        <end position="473"/>
    </location>
</feature>
<dbReference type="Proteomes" id="UP001153954">
    <property type="component" value="Unassembled WGS sequence"/>
</dbReference>
<comment type="subcellular location">
    <subcellularLocation>
        <location evidence="1">Cell membrane</location>
        <topology evidence="1">Multi-pass membrane protein</topology>
    </subcellularLocation>
</comment>
<evidence type="ECO:0000259" key="7">
    <source>
        <dbReference type="PROSITE" id="PS51465"/>
    </source>
</evidence>
<name>A0AAU9U8Y2_EUPED</name>
<proteinExistence type="predicted"/>
<dbReference type="Pfam" id="PF03137">
    <property type="entry name" value="OATP"/>
    <property type="match status" value="1"/>
</dbReference>
<feature type="transmembrane region" description="Helical" evidence="6">
    <location>
        <begin position="485"/>
        <end position="507"/>
    </location>
</feature>
<feature type="transmembrane region" description="Helical" evidence="6">
    <location>
        <begin position="527"/>
        <end position="548"/>
    </location>
</feature>
<feature type="transmembrane region" description="Helical" evidence="6">
    <location>
        <begin position="301"/>
        <end position="321"/>
    </location>
</feature>
<evidence type="ECO:0000256" key="6">
    <source>
        <dbReference type="SAM" id="Phobius"/>
    </source>
</evidence>
<evidence type="ECO:0000256" key="1">
    <source>
        <dbReference type="ARBA" id="ARBA00004651"/>
    </source>
</evidence>
<keyword evidence="9" id="KW-1185">Reference proteome</keyword>
<keyword evidence="5 6" id="KW-0472">Membrane</keyword>
<dbReference type="GO" id="GO:0016323">
    <property type="term" value="C:basolateral plasma membrane"/>
    <property type="evidence" value="ECO:0007669"/>
    <property type="project" value="TreeGrafter"/>
</dbReference>
<accession>A0AAU9U8Y2</accession>
<feature type="transmembrane region" description="Helical" evidence="6">
    <location>
        <begin position="261"/>
        <end position="281"/>
    </location>
</feature>
<dbReference type="GO" id="GO:0043252">
    <property type="term" value="P:sodium-independent organic anion transport"/>
    <property type="evidence" value="ECO:0007669"/>
    <property type="project" value="TreeGrafter"/>
</dbReference>
<evidence type="ECO:0000256" key="5">
    <source>
        <dbReference type="ARBA" id="ARBA00023136"/>
    </source>
</evidence>
<keyword evidence="3 6" id="KW-0812">Transmembrane</keyword>
<evidence type="ECO:0000313" key="8">
    <source>
        <dbReference type="EMBL" id="CAH2095578.1"/>
    </source>
</evidence>
<feature type="domain" description="Kazal-like" evidence="7">
    <location>
        <begin position="372"/>
        <end position="427"/>
    </location>
</feature>
<sequence>MKGDVIAKLWFLLRKYILTVARFDLFLQGALLVVIFLESNVYLLLRRNAGTGFLVSINEDWVRLGVGGAEFLLGALVAWYGRGWRHFALSGWLGATAISGLIVLALPYPSSGWPSVELCGGGPISEYSEQLNNQSVEDDLLIPRTVFLVLTAVLCGLTKISVWAHGITYLDDHEPQSGPYFYGILISIRLSVGLSATNWLRPGSVRDDWYEAHVSLSMLTLMFSILFTLFPRRMEGYKEFDPIEYGCILTPIGRMLKNKALMLQTFAVSLLNTAIFSYVNYDTASIQAKFHVETIRQDMRTARTILDIFRSLVIIFFVSIFRMRFSGRRSDGVKSNTASKVGGLCCILVAAFFAVLTGLSCSTGEMAGLNEEYQQPSCSSGCGCASESYGFSPVCILNTSTTYFSPCHAGCRQYEDLNGFVIFDNCDCGPQRAIRGSCTLPDCWLTYNIYIVFFTVTLAATAAALLMQGMAILRSVPRRDKPIAIGVSFAIVGLISNVIGHFVYMIISHFTCAYERDGKCLFHHFTIWTIGLASIILTVLSGIFSILASRYRNIPKVLVTNSDDS</sequence>
<dbReference type="GO" id="GO:0015347">
    <property type="term" value="F:sodium-independent organic anion transmembrane transporter activity"/>
    <property type="evidence" value="ECO:0007669"/>
    <property type="project" value="TreeGrafter"/>
</dbReference>
<dbReference type="EMBL" id="CAKOGL010000015">
    <property type="protein sequence ID" value="CAH2095578.1"/>
    <property type="molecule type" value="Genomic_DNA"/>
</dbReference>
<feature type="transmembrane region" description="Helical" evidence="6">
    <location>
        <begin position="180"/>
        <end position="200"/>
    </location>
</feature>
<reference evidence="8" key="1">
    <citation type="submission" date="2022-03" db="EMBL/GenBank/DDBJ databases">
        <authorList>
            <person name="Tunstrom K."/>
        </authorList>
    </citation>
    <scope>NUCLEOTIDE SEQUENCE</scope>
</reference>
<dbReference type="PANTHER" id="PTHR11388:SF158">
    <property type="entry name" value="ORGANIC ANION TRANSPORTING POLYPEPTIDE 33EB"/>
    <property type="match status" value="1"/>
</dbReference>
<protein>
    <recommendedName>
        <fullName evidence="7">Kazal-like domain-containing protein</fullName>
    </recommendedName>
</protein>
<feature type="transmembrane region" description="Helical" evidence="6">
    <location>
        <begin position="21"/>
        <end position="41"/>
    </location>
</feature>
<gene>
    <name evidence="8" type="ORF">EEDITHA_LOCUS11014</name>
</gene>
<dbReference type="PROSITE" id="PS51465">
    <property type="entry name" value="KAZAL_2"/>
    <property type="match status" value="1"/>
</dbReference>
<evidence type="ECO:0000256" key="2">
    <source>
        <dbReference type="ARBA" id="ARBA00022475"/>
    </source>
</evidence>
<dbReference type="InterPro" id="IPR004156">
    <property type="entry name" value="OATP"/>
</dbReference>
<dbReference type="InterPro" id="IPR002350">
    <property type="entry name" value="Kazal_dom"/>
</dbReference>
<feature type="transmembrane region" description="Helical" evidence="6">
    <location>
        <begin position="212"/>
        <end position="230"/>
    </location>
</feature>
<dbReference type="AlphaFoldDB" id="A0AAU9U8Y2"/>
<comment type="caution">
    <text evidence="8">The sequence shown here is derived from an EMBL/GenBank/DDBJ whole genome shotgun (WGS) entry which is preliminary data.</text>
</comment>
<keyword evidence="2" id="KW-1003">Cell membrane</keyword>
<dbReference type="PANTHER" id="PTHR11388">
    <property type="entry name" value="ORGANIC ANION TRANSPORTER"/>
    <property type="match status" value="1"/>
</dbReference>
<evidence type="ECO:0000256" key="3">
    <source>
        <dbReference type="ARBA" id="ARBA00022692"/>
    </source>
</evidence>
<evidence type="ECO:0000256" key="4">
    <source>
        <dbReference type="ARBA" id="ARBA00022989"/>
    </source>
</evidence>
<feature type="transmembrane region" description="Helical" evidence="6">
    <location>
        <begin position="87"/>
        <end position="108"/>
    </location>
</feature>